<evidence type="ECO:0000313" key="9">
    <source>
        <dbReference type="EMBL" id="SMO57245.1"/>
    </source>
</evidence>
<dbReference type="Pfam" id="PF07690">
    <property type="entry name" value="MFS_1"/>
    <property type="match status" value="1"/>
</dbReference>
<feature type="domain" description="Major facilitator superfamily (MFS) profile" evidence="8">
    <location>
        <begin position="54"/>
        <end position="435"/>
    </location>
</feature>
<comment type="subcellular location">
    <subcellularLocation>
        <location evidence="1">Cell membrane</location>
        <topology evidence="1">Multi-pass membrane protein</topology>
    </subcellularLocation>
</comment>
<dbReference type="AlphaFoldDB" id="A0A521CCZ1"/>
<feature type="transmembrane region" description="Helical" evidence="7">
    <location>
        <begin position="289"/>
        <end position="311"/>
    </location>
</feature>
<feature type="transmembrane region" description="Helical" evidence="7">
    <location>
        <begin position="89"/>
        <end position="108"/>
    </location>
</feature>
<keyword evidence="6 7" id="KW-0472">Membrane</keyword>
<dbReference type="PANTHER" id="PTHR43124:SF3">
    <property type="entry name" value="CHLORAMPHENICOL EFFLUX PUMP RV0191"/>
    <property type="match status" value="1"/>
</dbReference>
<dbReference type="PRINTS" id="PR01035">
    <property type="entry name" value="TCRTETA"/>
</dbReference>
<feature type="transmembrane region" description="Helical" evidence="7">
    <location>
        <begin position="382"/>
        <end position="403"/>
    </location>
</feature>
<keyword evidence="5 7" id="KW-1133">Transmembrane helix</keyword>
<feature type="transmembrane region" description="Helical" evidence="7">
    <location>
        <begin position="323"/>
        <end position="346"/>
    </location>
</feature>
<dbReference type="CDD" id="cd17324">
    <property type="entry name" value="MFS_NepI_like"/>
    <property type="match status" value="1"/>
</dbReference>
<evidence type="ECO:0000259" key="8">
    <source>
        <dbReference type="PROSITE" id="PS50850"/>
    </source>
</evidence>
<dbReference type="EMBL" id="FXTI01000003">
    <property type="protein sequence ID" value="SMO57245.1"/>
    <property type="molecule type" value="Genomic_DNA"/>
</dbReference>
<dbReference type="Gene3D" id="1.20.1250.20">
    <property type="entry name" value="MFS general substrate transporter like domains"/>
    <property type="match status" value="1"/>
</dbReference>
<dbReference type="InterPro" id="IPR001958">
    <property type="entry name" value="Tet-R_TetA/multi-R_MdtG-like"/>
</dbReference>
<feature type="transmembrane region" description="Helical" evidence="7">
    <location>
        <begin position="54"/>
        <end position="77"/>
    </location>
</feature>
<reference evidence="9 10" key="1">
    <citation type="submission" date="2017-05" db="EMBL/GenBank/DDBJ databases">
        <authorList>
            <person name="Varghese N."/>
            <person name="Submissions S."/>
        </authorList>
    </citation>
    <scope>NUCLEOTIDE SEQUENCE [LARGE SCALE GENOMIC DNA]</scope>
    <source>
        <strain evidence="9 10">DSM 45474</strain>
    </source>
</reference>
<protein>
    <submittedName>
        <fullName evidence="9">Multidrug resistance protein</fullName>
    </submittedName>
</protein>
<dbReference type="InterPro" id="IPR050189">
    <property type="entry name" value="MFS_Efflux_Transporters"/>
</dbReference>
<feature type="transmembrane region" description="Helical" evidence="7">
    <location>
        <begin position="256"/>
        <end position="283"/>
    </location>
</feature>
<evidence type="ECO:0000256" key="3">
    <source>
        <dbReference type="ARBA" id="ARBA00022475"/>
    </source>
</evidence>
<accession>A0A521CCZ1</accession>
<keyword evidence="3" id="KW-1003">Cell membrane</keyword>
<evidence type="ECO:0000256" key="2">
    <source>
        <dbReference type="ARBA" id="ARBA00022448"/>
    </source>
</evidence>
<sequence length="441" mass="47368">MKTANKSSLPNWKAAFIGKNLDPNIGVRVYSEGSIGFNFLEVESMSTNRPSKTILSILAFCSFLVGFDSMVTVPLLPEISRNTDMPLKLGGLLYASYAIAYAVSAPIMGAVSDRWDRKKMLCLGLLVFSIATALVGFSKTFVTLILFRVLSGIGAGMIEPSVYSIVGDSYSYEQRGKAMGIVTAALISSAVIGVPLAGYIAELGSWSWSFWVIAILSFITFFLAKKILPSYSAKTESKETFQSLSKQFHFVLSNSAVFLSLLASLLYFGGLQGMFVLIGVYYYTFFDLTAGQTGMILMIAGIGSVVGSILGGEASDRWSKKTVFVLASLLVSVSVLSLSLFTQILWLAITIHILWATFFGVGQSAFTALISELNPDARGTVVSLNSSAMYIGSSLLSTIAAILLTQNGFFEIGMMCAAATISVIFITIVGVREVQAKSSQT</sequence>
<dbReference type="InterPro" id="IPR020846">
    <property type="entry name" value="MFS_dom"/>
</dbReference>
<evidence type="ECO:0000256" key="1">
    <source>
        <dbReference type="ARBA" id="ARBA00004651"/>
    </source>
</evidence>
<dbReference type="InterPro" id="IPR036259">
    <property type="entry name" value="MFS_trans_sf"/>
</dbReference>
<evidence type="ECO:0000256" key="6">
    <source>
        <dbReference type="ARBA" id="ARBA00023136"/>
    </source>
</evidence>
<feature type="transmembrane region" description="Helical" evidence="7">
    <location>
        <begin position="120"/>
        <end position="138"/>
    </location>
</feature>
<feature type="transmembrane region" description="Helical" evidence="7">
    <location>
        <begin position="144"/>
        <end position="166"/>
    </location>
</feature>
<name>A0A521CCZ1_9BACL</name>
<feature type="transmembrane region" description="Helical" evidence="7">
    <location>
        <begin position="206"/>
        <end position="224"/>
    </location>
</feature>
<gene>
    <name evidence="9" type="ORF">SAMN06264849_103282</name>
</gene>
<evidence type="ECO:0000256" key="7">
    <source>
        <dbReference type="SAM" id="Phobius"/>
    </source>
</evidence>
<keyword evidence="4 7" id="KW-0812">Transmembrane</keyword>
<dbReference type="InterPro" id="IPR011701">
    <property type="entry name" value="MFS"/>
</dbReference>
<feature type="transmembrane region" description="Helical" evidence="7">
    <location>
        <begin position="409"/>
        <end position="431"/>
    </location>
</feature>
<dbReference type="SUPFAM" id="SSF103473">
    <property type="entry name" value="MFS general substrate transporter"/>
    <property type="match status" value="1"/>
</dbReference>
<keyword evidence="10" id="KW-1185">Reference proteome</keyword>
<dbReference type="PROSITE" id="PS50850">
    <property type="entry name" value="MFS"/>
    <property type="match status" value="1"/>
</dbReference>
<evidence type="ECO:0000256" key="4">
    <source>
        <dbReference type="ARBA" id="ARBA00022692"/>
    </source>
</evidence>
<organism evidence="9 10">
    <name type="scientific">Melghirimyces algeriensis</name>
    <dbReference type="NCBI Taxonomy" id="910412"/>
    <lineage>
        <taxon>Bacteria</taxon>
        <taxon>Bacillati</taxon>
        <taxon>Bacillota</taxon>
        <taxon>Bacilli</taxon>
        <taxon>Bacillales</taxon>
        <taxon>Thermoactinomycetaceae</taxon>
        <taxon>Melghirimyces</taxon>
    </lineage>
</organism>
<dbReference type="GO" id="GO:0022857">
    <property type="term" value="F:transmembrane transporter activity"/>
    <property type="evidence" value="ECO:0007669"/>
    <property type="project" value="InterPro"/>
</dbReference>
<dbReference type="Proteomes" id="UP000315636">
    <property type="component" value="Unassembled WGS sequence"/>
</dbReference>
<dbReference type="OrthoDB" id="212436at2"/>
<proteinExistence type="predicted"/>
<evidence type="ECO:0000313" key="10">
    <source>
        <dbReference type="Proteomes" id="UP000315636"/>
    </source>
</evidence>
<dbReference type="GO" id="GO:0005886">
    <property type="term" value="C:plasma membrane"/>
    <property type="evidence" value="ECO:0007669"/>
    <property type="project" value="UniProtKB-SubCell"/>
</dbReference>
<feature type="transmembrane region" description="Helical" evidence="7">
    <location>
        <begin position="352"/>
        <end position="370"/>
    </location>
</feature>
<evidence type="ECO:0000256" key="5">
    <source>
        <dbReference type="ARBA" id="ARBA00022989"/>
    </source>
</evidence>
<dbReference type="PANTHER" id="PTHR43124">
    <property type="entry name" value="PURINE EFFLUX PUMP PBUE"/>
    <property type="match status" value="1"/>
</dbReference>
<keyword evidence="2" id="KW-0813">Transport</keyword>
<feature type="transmembrane region" description="Helical" evidence="7">
    <location>
        <begin position="178"/>
        <end position="200"/>
    </location>
</feature>